<dbReference type="KEGG" id="tva:4768693"/>
<reference evidence="1" key="1">
    <citation type="submission" date="2006-10" db="EMBL/GenBank/DDBJ databases">
        <authorList>
            <person name="Amadeo P."/>
            <person name="Zhao Q."/>
            <person name="Wortman J."/>
            <person name="Fraser-Liggett C."/>
            <person name="Carlton J."/>
        </authorList>
    </citation>
    <scope>NUCLEOTIDE SEQUENCE</scope>
    <source>
        <strain evidence="1">G3</strain>
    </source>
</reference>
<reference evidence="1" key="2">
    <citation type="journal article" date="2007" name="Science">
        <title>Draft genome sequence of the sexually transmitted pathogen Trichomonas vaginalis.</title>
        <authorList>
            <person name="Carlton J.M."/>
            <person name="Hirt R.P."/>
            <person name="Silva J.C."/>
            <person name="Delcher A.L."/>
            <person name="Schatz M."/>
            <person name="Zhao Q."/>
            <person name="Wortman J.R."/>
            <person name="Bidwell S.L."/>
            <person name="Alsmark U.C.M."/>
            <person name="Besteiro S."/>
            <person name="Sicheritz-Ponten T."/>
            <person name="Noel C.J."/>
            <person name="Dacks J.B."/>
            <person name="Foster P.G."/>
            <person name="Simillion C."/>
            <person name="Van de Peer Y."/>
            <person name="Miranda-Saavedra D."/>
            <person name="Barton G.J."/>
            <person name="Westrop G.D."/>
            <person name="Mueller S."/>
            <person name="Dessi D."/>
            <person name="Fiori P.L."/>
            <person name="Ren Q."/>
            <person name="Paulsen I."/>
            <person name="Zhang H."/>
            <person name="Bastida-Corcuera F.D."/>
            <person name="Simoes-Barbosa A."/>
            <person name="Brown M.T."/>
            <person name="Hayes R.D."/>
            <person name="Mukherjee M."/>
            <person name="Okumura C.Y."/>
            <person name="Schneider R."/>
            <person name="Smith A.J."/>
            <person name="Vanacova S."/>
            <person name="Villalvazo M."/>
            <person name="Haas B.J."/>
            <person name="Pertea M."/>
            <person name="Feldblyum T.V."/>
            <person name="Utterback T.R."/>
            <person name="Shu C.L."/>
            <person name="Osoegawa K."/>
            <person name="de Jong P.J."/>
            <person name="Hrdy I."/>
            <person name="Horvathova L."/>
            <person name="Zubacova Z."/>
            <person name="Dolezal P."/>
            <person name="Malik S.B."/>
            <person name="Logsdon J.M. Jr."/>
            <person name="Henze K."/>
            <person name="Gupta A."/>
            <person name="Wang C.C."/>
            <person name="Dunne R.L."/>
            <person name="Upcroft J.A."/>
            <person name="Upcroft P."/>
            <person name="White O."/>
            <person name="Salzberg S.L."/>
            <person name="Tang P."/>
            <person name="Chiu C.-H."/>
            <person name="Lee Y.-S."/>
            <person name="Embley T.M."/>
            <person name="Coombs G.H."/>
            <person name="Mottram J.C."/>
            <person name="Tachezy J."/>
            <person name="Fraser-Liggett C.M."/>
            <person name="Johnson P.J."/>
        </authorList>
    </citation>
    <scope>NUCLEOTIDE SEQUENCE [LARGE SCALE GENOMIC DNA]</scope>
    <source>
        <strain evidence="1">G3</strain>
    </source>
</reference>
<keyword evidence="2" id="KW-1185">Reference proteome</keyword>
<dbReference type="AlphaFoldDB" id="A2E970"/>
<dbReference type="InParanoid" id="A2E970"/>
<dbReference type="VEuPathDB" id="TrichDB:TVAGG3_0421640"/>
<name>A2E970_TRIV3</name>
<proteinExistence type="predicted"/>
<evidence type="ECO:0000313" key="1">
    <source>
        <dbReference type="EMBL" id="EAY10755.1"/>
    </source>
</evidence>
<gene>
    <name evidence="1" type="ORF">TVAG_121590</name>
</gene>
<organism evidence="1 2">
    <name type="scientific">Trichomonas vaginalis (strain ATCC PRA-98 / G3)</name>
    <dbReference type="NCBI Taxonomy" id="412133"/>
    <lineage>
        <taxon>Eukaryota</taxon>
        <taxon>Metamonada</taxon>
        <taxon>Parabasalia</taxon>
        <taxon>Trichomonadida</taxon>
        <taxon>Trichomonadidae</taxon>
        <taxon>Trichomonas</taxon>
    </lineage>
</organism>
<dbReference type="Proteomes" id="UP000001542">
    <property type="component" value="Unassembled WGS sequence"/>
</dbReference>
<sequence length="201" mass="22942">MNHEEFIDKVQLERHKKLDENADLPYIEVSFPPKKDFESYNLANKLIPPPAFSLTDEFASDNQIPSLSVNIPFIPFDEKQLNQTSIELPPPNDSDSEGSLVTSEENSKLLILNEKIFKPQDAHLFEGFQVRFEKIVPAILLPNNTCAIFISDVNLGFSLSVIYDTIIVLSTTEPLFISHPFYFRKIESENSILQALRPFIE</sequence>
<dbReference type="EMBL" id="DS113332">
    <property type="protein sequence ID" value="EAY10755.1"/>
    <property type="molecule type" value="Genomic_DNA"/>
</dbReference>
<evidence type="ECO:0000313" key="2">
    <source>
        <dbReference type="Proteomes" id="UP000001542"/>
    </source>
</evidence>
<dbReference type="VEuPathDB" id="TrichDB:TVAG_121590"/>
<accession>A2E970</accession>
<dbReference type="RefSeq" id="XP_001322978.1">
    <property type="nucleotide sequence ID" value="XM_001322943.1"/>
</dbReference>
<protein>
    <submittedName>
        <fullName evidence="1">Uncharacterized protein</fullName>
    </submittedName>
</protein>